<dbReference type="OrthoDB" id="432970at2759"/>
<evidence type="ECO:0000256" key="3">
    <source>
        <dbReference type="ARBA" id="ARBA00022833"/>
    </source>
</evidence>
<dbReference type="HOGENOM" id="CLU_1255798_0_0_1"/>
<dbReference type="InterPro" id="IPR002893">
    <property type="entry name" value="Znf_MYND"/>
</dbReference>
<keyword evidence="3" id="KW-0862">Zinc</keyword>
<gene>
    <name evidence="6" type="ORF">BOTBODRAFT_310325</name>
</gene>
<name>A0A067N8R6_BOTB1</name>
<evidence type="ECO:0000256" key="4">
    <source>
        <dbReference type="PROSITE-ProRule" id="PRU00134"/>
    </source>
</evidence>
<evidence type="ECO:0000313" key="6">
    <source>
        <dbReference type="EMBL" id="KDQ20527.1"/>
    </source>
</evidence>
<keyword evidence="1" id="KW-0479">Metal-binding</keyword>
<accession>A0A067N8R6</accession>
<sequence length="220" mass="24245">MAPTAPPPAKATKEVVIYNNLARPSTSNDWHCDVRYLPRTTPPSYALFLYCVPVQGVFSERLERLEMSTPGALAKLIVHGIVGHFSRSSLRNAPYTLKCNDVTLAQEISRVFHMSKVSPDRCNVGVTAKSERTTTIKAQAAKHFDQKGGPGGGQAPDELVVCEACLTAKTRTEMMKCGWCKTVCYCDRDCQGSMWISKHRAICSELAREEGNTAFRVQSS</sequence>
<proteinExistence type="predicted"/>
<evidence type="ECO:0000259" key="5">
    <source>
        <dbReference type="PROSITE" id="PS50865"/>
    </source>
</evidence>
<dbReference type="Pfam" id="PF01753">
    <property type="entry name" value="zf-MYND"/>
    <property type="match status" value="1"/>
</dbReference>
<dbReference type="GO" id="GO:0008270">
    <property type="term" value="F:zinc ion binding"/>
    <property type="evidence" value="ECO:0007669"/>
    <property type="project" value="UniProtKB-KW"/>
</dbReference>
<organism evidence="6 7">
    <name type="scientific">Botryobasidium botryosum (strain FD-172 SS1)</name>
    <dbReference type="NCBI Taxonomy" id="930990"/>
    <lineage>
        <taxon>Eukaryota</taxon>
        <taxon>Fungi</taxon>
        <taxon>Dikarya</taxon>
        <taxon>Basidiomycota</taxon>
        <taxon>Agaricomycotina</taxon>
        <taxon>Agaricomycetes</taxon>
        <taxon>Cantharellales</taxon>
        <taxon>Botryobasidiaceae</taxon>
        <taxon>Botryobasidium</taxon>
    </lineage>
</organism>
<reference evidence="7" key="1">
    <citation type="journal article" date="2014" name="Proc. Natl. Acad. Sci. U.S.A.">
        <title>Extensive sampling of basidiomycete genomes demonstrates inadequacy of the white-rot/brown-rot paradigm for wood decay fungi.</title>
        <authorList>
            <person name="Riley R."/>
            <person name="Salamov A.A."/>
            <person name="Brown D.W."/>
            <person name="Nagy L.G."/>
            <person name="Floudas D."/>
            <person name="Held B.W."/>
            <person name="Levasseur A."/>
            <person name="Lombard V."/>
            <person name="Morin E."/>
            <person name="Otillar R."/>
            <person name="Lindquist E.A."/>
            <person name="Sun H."/>
            <person name="LaButti K.M."/>
            <person name="Schmutz J."/>
            <person name="Jabbour D."/>
            <person name="Luo H."/>
            <person name="Baker S.E."/>
            <person name="Pisabarro A.G."/>
            <person name="Walton J.D."/>
            <person name="Blanchette R.A."/>
            <person name="Henrissat B."/>
            <person name="Martin F."/>
            <person name="Cullen D."/>
            <person name="Hibbett D.S."/>
            <person name="Grigoriev I.V."/>
        </authorList>
    </citation>
    <scope>NUCLEOTIDE SEQUENCE [LARGE SCALE GENOMIC DNA]</scope>
    <source>
        <strain evidence="7">FD-172 SS1</strain>
    </source>
</reference>
<dbReference type="PROSITE" id="PS50865">
    <property type="entry name" value="ZF_MYND_2"/>
    <property type="match status" value="1"/>
</dbReference>
<evidence type="ECO:0000313" key="7">
    <source>
        <dbReference type="Proteomes" id="UP000027195"/>
    </source>
</evidence>
<evidence type="ECO:0000256" key="2">
    <source>
        <dbReference type="ARBA" id="ARBA00022771"/>
    </source>
</evidence>
<feature type="domain" description="MYND-type" evidence="5">
    <location>
        <begin position="162"/>
        <end position="203"/>
    </location>
</feature>
<dbReference type="AlphaFoldDB" id="A0A067N8R6"/>
<evidence type="ECO:0000256" key="1">
    <source>
        <dbReference type="ARBA" id="ARBA00022723"/>
    </source>
</evidence>
<dbReference type="Proteomes" id="UP000027195">
    <property type="component" value="Unassembled WGS sequence"/>
</dbReference>
<protein>
    <recommendedName>
        <fullName evidence="5">MYND-type domain-containing protein</fullName>
    </recommendedName>
</protein>
<dbReference type="InParanoid" id="A0A067N8R6"/>
<dbReference type="SUPFAM" id="SSF144232">
    <property type="entry name" value="HIT/MYND zinc finger-like"/>
    <property type="match status" value="1"/>
</dbReference>
<keyword evidence="7" id="KW-1185">Reference proteome</keyword>
<dbReference type="PROSITE" id="PS01360">
    <property type="entry name" value="ZF_MYND_1"/>
    <property type="match status" value="1"/>
</dbReference>
<dbReference type="Gene3D" id="6.10.140.2220">
    <property type="match status" value="1"/>
</dbReference>
<keyword evidence="2 4" id="KW-0863">Zinc-finger</keyword>
<dbReference type="EMBL" id="KL198017">
    <property type="protein sequence ID" value="KDQ20527.1"/>
    <property type="molecule type" value="Genomic_DNA"/>
</dbReference>